<evidence type="ECO:0000259" key="1">
    <source>
        <dbReference type="Pfam" id="PF01408"/>
    </source>
</evidence>
<sequence>MAPIRTAIIGLSSAATTSWASTAHLPSLVTPAGQSKFQIVALLNSSVSAAESAIKTYDLPPRTRAYGSPEDLAADPAVDLVICSTRVDRHYETVLPSVRAGKDVYVEWPVAATDADIRSLADEARRSGSTALVGLQGRWAAPVLKLRELLDAGAIGEVLSVDVRAYGGTRDRETLPVGLKYFADRDVGGNPITIGFGHGEFFDPFVSDGQALLTTAVFDFVQSVVGDVVPETTGSRLQLQRRRVRVRDPENGEVVETVRSNVPDLLHLHGRLAESPRNDADATLAFTFRRGQPFPGTPSLAWSIYGVDGEIRLVAPAGISLQADACDESVTIQVHDFDTDTVRDVRWDWTDVEKQVPVRARSVQRVLYAYADWKQGKSDGAGAWVGVDDAAARASQIQKLLDGFEG</sequence>
<dbReference type="Proteomes" id="UP000031192">
    <property type="component" value="Unassembled WGS sequence"/>
</dbReference>
<comment type="caution">
    <text evidence="3">The sequence shown here is derived from an EMBL/GenBank/DDBJ whole genome shotgun (WGS) entry which is preliminary data.</text>
</comment>
<reference evidence="3 4" key="1">
    <citation type="journal article" date="2014" name="Proc. Natl. Acad. Sci. U.S.A.">
        <title>Trajectory and genomic determinants of fungal-pathogen speciation and host adaptation.</title>
        <authorList>
            <person name="Hu X."/>
            <person name="Xiao G."/>
            <person name="Zheng P."/>
            <person name="Shang Y."/>
            <person name="Su Y."/>
            <person name="Zhang X."/>
            <person name="Liu X."/>
            <person name="Zhan S."/>
            <person name="St Leger R.J."/>
            <person name="Wang C."/>
        </authorList>
    </citation>
    <scope>NUCLEOTIDE SEQUENCE [LARGE SCALE GENOMIC DNA]</scope>
    <source>
        <strain evidence="3 4">ARSEF 977</strain>
    </source>
</reference>
<accession>A0A0B4HUB3</accession>
<dbReference type="Gene3D" id="3.40.50.720">
    <property type="entry name" value="NAD(P)-binding Rossmann-like Domain"/>
    <property type="match status" value="1"/>
</dbReference>
<dbReference type="PANTHER" id="PTHR43708">
    <property type="entry name" value="CONSERVED EXPRESSED OXIDOREDUCTASE (EUROFUNG)"/>
    <property type="match status" value="1"/>
</dbReference>
<evidence type="ECO:0000313" key="3">
    <source>
        <dbReference type="EMBL" id="KID83044.1"/>
    </source>
</evidence>
<dbReference type="InterPro" id="IPR036291">
    <property type="entry name" value="NAD(P)-bd_dom_sf"/>
</dbReference>
<evidence type="ECO:0000259" key="2">
    <source>
        <dbReference type="Pfam" id="PF22685"/>
    </source>
</evidence>
<dbReference type="SUPFAM" id="SSF55347">
    <property type="entry name" value="Glyceraldehyde-3-phosphate dehydrogenase-like, C-terminal domain"/>
    <property type="match status" value="1"/>
</dbReference>
<dbReference type="SUPFAM" id="SSF51735">
    <property type="entry name" value="NAD(P)-binding Rossmann-fold domains"/>
    <property type="match status" value="1"/>
</dbReference>
<dbReference type="EMBL" id="AZNH01000068">
    <property type="protein sequence ID" value="KID83044.1"/>
    <property type="molecule type" value="Genomic_DNA"/>
</dbReference>
<dbReference type="Pfam" id="PF22685">
    <property type="entry name" value="Gal80p_C-like"/>
    <property type="match status" value="1"/>
</dbReference>
<dbReference type="AlphaFoldDB" id="A0A0B4HUB3"/>
<feature type="domain" description="Gfo/Idh/MocA-like oxidoreductase N-terminal" evidence="1">
    <location>
        <begin position="4"/>
        <end position="134"/>
    </location>
</feature>
<dbReference type="GO" id="GO:0000166">
    <property type="term" value="F:nucleotide binding"/>
    <property type="evidence" value="ECO:0007669"/>
    <property type="project" value="InterPro"/>
</dbReference>
<gene>
    <name evidence="3" type="ORF">MGU_09674</name>
</gene>
<dbReference type="Gene3D" id="3.30.360.10">
    <property type="entry name" value="Dihydrodipicolinate Reductase, domain 2"/>
    <property type="match status" value="1"/>
</dbReference>
<dbReference type="InterPro" id="IPR000683">
    <property type="entry name" value="Gfo/Idh/MocA-like_OxRdtase_N"/>
</dbReference>
<dbReference type="InterPro" id="IPR055080">
    <property type="entry name" value="Gal80p-like_C"/>
</dbReference>
<dbReference type="OrthoDB" id="4939225at2759"/>
<organism evidence="3 4">
    <name type="scientific">Metarhizium guizhouense (strain ARSEF 977)</name>
    <dbReference type="NCBI Taxonomy" id="1276136"/>
    <lineage>
        <taxon>Eukaryota</taxon>
        <taxon>Fungi</taxon>
        <taxon>Dikarya</taxon>
        <taxon>Ascomycota</taxon>
        <taxon>Pezizomycotina</taxon>
        <taxon>Sordariomycetes</taxon>
        <taxon>Hypocreomycetidae</taxon>
        <taxon>Hypocreales</taxon>
        <taxon>Clavicipitaceae</taxon>
        <taxon>Metarhizium</taxon>
    </lineage>
</organism>
<proteinExistence type="predicted"/>
<protein>
    <submittedName>
        <fullName evidence="3">NAD(P)-binding domain protein</fullName>
    </submittedName>
</protein>
<feature type="domain" description="Gal80p-like C-terminal" evidence="2">
    <location>
        <begin position="143"/>
        <end position="313"/>
    </location>
</feature>
<keyword evidence="4" id="KW-1185">Reference proteome</keyword>
<dbReference type="HOGENOM" id="CLU_023194_25_2_1"/>
<name>A0A0B4HUB3_METGA</name>
<dbReference type="PANTHER" id="PTHR43708:SF1">
    <property type="entry name" value="GALACTOSE_LACTOSE METABOLISM REGULATORY PROTEIN GAL80"/>
    <property type="match status" value="1"/>
</dbReference>
<dbReference type="Pfam" id="PF01408">
    <property type="entry name" value="GFO_IDH_MocA"/>
    <property type="match status" value="1"/>
</dbReference>
<dbReference type="InterPro" id="IPR051317">
    <property type="entry name" value="Gfo/Idh/MocA_oxidoreduct"/>
</dbReference>
<evidence type="ECO:0000313" key="4">
    <source>
        <dbReference type="Proteomes" id="UP000031192"/>
    </source>
</evidence>